<keyword evidence="1" id="KW-0812">Transmembrane</keyword>
<keyword evidence="1" id="KW-0472">Membrane</keyword>
<feature type="transmembrane region" description="Helical" evidence="1">
    <location>
        <begin position="7"/>
        <end position="26"/>
    </location>
</feature>
<evidence type="ECO:0008006" key="3">
    <source>
        <dbReference type="Google" id="ProtNLM"/>
    </source>
</evidence>
<name>A0A7C1SXY7_UNCKA</name>
<evidence type="ECO:0000313" key="2">
    <source>
        <dbReference type="EMBL" id="HEB14121.1"/>
    </source>
</evidence>
<accession>A0A7C1SXY7</accession>
<dbReference type="AlphaFoldDB" id="A0A7C1SXY7"/>
<evidence type="ECO:0000256" key="1">
    <source>
        <dbReference type="SAM" id="Phobius"/>
    </source>
</evidence>
<dbReference type="Proteomes" id="UP000885744">
    <property type="component" value="Unassembled WGS sequence"/>
</dbReference>
<feature type="transmembrane region" description="Helical" evidence="1">
    <location>
        <begin position="172"/>
        <end position="193"/>
    </location>
</feature>
<keyword evidence="1" id="KW-1133">Transmembrane helix</keyword>
<comment type="caution">
    <text evidence="2">The sequence shown here is derived from an EMBL/GenBank/DDBJ whole genome shotgun (WGS) entry which is preliminary data.</text>
</comment>
<feature type="transmembrane region" description="Helical" evidence="1">
    <location>
        <begin position="121"/>
        <end position="143"/>
    </location>
</feature>
<gene>
    <name evidence="2" type="ORF">ENI09_01795</name>
</gene>
<organism evidence="2">
    <name type="scientific">candidate division WWE3 bacterium</name>
    <dbReference type="NCBI Taxonomy" id="2053526"/>
    <lineage>
        <taxon>Bacteria</taxon>
        <taxon>Katanobacteria</taxon>
    </lineage>
</organism>
<proteinExistence type="predicted"/>
<feature type="transmembrane region" description="Helical" evidence="1">
    <location>
        <begin position="92"/>
        <end position="112"/>
    </location>
</feature>
<feature type="transmembrane region" description="Helical" evidence="1">
    <location>
        <begin position="56"/>
        <end position="77"/>
    </location>
</feature>
<reference evidence="2" key="1">
    <citation type="journal article" date="2020" name="mSystems">
        <title>Genome- and Community-Level Interaction Insights into Carbon Utilization and Element Cycling Functions of Hydrothermarchaeota in Hydrothermal Sediment.</title>
        <authorList>
            <person name="Zhou Z."/>
            <person name="Liu Y."/>
            <person name="Xu W."/>
            <person name="Pan J."/>
            <person name="Luo Z.H."/>
            <person name="Li M."/>
        </authorList>
    </citation>
    <scope>NUCLEOTIDE SEQUENCE [LARGE SCALE GENOMIC DNA]</scope>
    <source>
        <strain evidence="2">HyVt-365</strain>
    </source>
</reference>
<feature type="transmembrane region" description="Helical" evidence="1">
    <location>
        <begin position="32"/>
        <end position="49"/>
    </location>
</feature>
<feature type="transmembrane region" description="Helical" evidence="1">
    <location>
        <begin position="149"/>
        <end position="167"/>
    </location>
</feature>
<sequence length="314" mass="35886">MVNVKKVSWVLLYLTAFIPAGFSFYYFSEKNLLSALVAFSISMLIYTLLIIKDLRFLSSISFFTLFFMSLTAFGIAGNKSDVIFSSAFDEKAFMLIMVSALPFFLINSFYWLKTKQGVKKLISLVCIFLVVLMLVIFGTGSPAYYQNFIYTRVNILILSIFSILLIIEKKKILGILGIFLSIGILLLSADMFANKTYTLEDTEQKEIIAYIDPLAKEMFGYYNKKDYDNFCKYCGAVLNNMLIRNPIKNTRDVLGPYVYFNEPSNVIRKGGRFYVEYPVQFQNGEGLTYLTFVIEDISSDPSIYGFALSDKQEE</sequence>
<dbReference type="EMBL" id="DRHH01000076">
    <property type="protein sequence ID" value="HEB14121.1"/>
    <property type="molecule type" value="Genomic_DNA"/>
</dbReference>
<protein>
    <recommendedName>
        <fullName evidence="3">DUF3887 domain-containing protein</fullName>
    </recommendedName>
</protein>